<dbReference type="EMBL" id="JYDV01000022">
    <property type="protein sequence ID" value="KRZ41042.1"/>
    <property type="molecule type" value="Genomic_DNA"/>
</dbReference>
<proteinExistence type="predicted"/>
<evidence type="ECO:0000313" key="1">
    <source>
        <dbReference type="EMBL" id="KRZ41042.1"/>
    </source>
</evidence>
<evidence type="ECO:0000313" key="2">
    <source>
        <dbReference type="Proteomes" id="UP000054826"/>
    </source>
</evidence>
<protein>
    <submittedName>
        <fullName evidence="1">Uncharacterized protein</fullName>
    </submittedName>
</protein>
<reference evidence="1 2" key="1">
    <citation type="submission" date="2015-01" db="EMBL/GenBank/DDBJ databases">
        <title>Evolution of Trichinella species and genotypes.</title>
        <authorList>
            <person name="Korhonen P.K."/>
            <person name="Edoardo P."/>
            <person name="Giuseppe L.R."/>
            <person name="Gasser R.B."/>
        </authorList>
    </citation>
    <scope>NUCLEOTIDE SEQUENCE [LARGE SCALE GENOMIC DNA]</scope>
    <source>
        <strain evidence="1">ISS176</strain>
    </source>
</reference>
<sequence>MQALHYTTLSYTTLHLYCTQKGPNLLARIARNIRAWTTRKCKTLHHNKQQYNQVSKLSGKEKMSAGEAFGENFINFTKPCYAMLHAMTNNLSTLSK</sequence>
<name>A0A0V1K1B2_TRIPS</name>
<organism evidence="1 2">
    <name type="scientific">Trichinella pseudospiralis</name>
    <name type="common">Parasitic roundworm</name>
    <dbReference type="NCBI Taxonomy" id="6337"/>
    <lineage>
        <taxon>Eukaryota</taxon>
        <taxon>Metazoa</taxon>
        <taxon>Ecdysozoa</taxon>
        <taxon>Nematoda</taxon>
        <taxon>Enoplea</taxon>
        <taxon>Dorylaimia</taxon>
        <taxon>Trichinellida</taxon>
        <taxon>Trichinellidae</taxon>
        <taxon>Trichinella</taxon>
    </lineage>
</organism>
<accession>A0A0V1K1B2</accession>
<dbReference type="AlphaFoldDB" id="A0A0V1K1B2"/>
<gene>
    <name evidence="1" type="ORF">T4C_9191</name>
</gene>
<dbReference type="Proteomes" id="UP000054826">
    <property type="component" value="Unassembled WGS sequence"/>
</dbReference>
<comment type="caution">
    <text evidence="1">The sequence shown here is derived from an EMBL/GenBank/DDBJ whole genome shotgun (WGS) entry which is preliminary data.</text>
</comment>